<proteinExistence type="predicted"/>
<gene>
    <name evidence="2" type="ORF">SLS60_002255</name>
</gene>
<comment type="caution">
    <text evidence="2">The sequence shown here is derived from an EMBL/GenBank/DDBJ whole genome shotgun (WGS) entry which is preliminary data.</text>
</comment>
<organism evidence="2 3">
    <name type="scientific">Paraconiothyrium brasiliense</name>
    <dbReference type="NCBI Taxonomy" id="300254"/>
    <lineage>
        <taxon>Eukaryota</taxon>
        <taxon>Fungi</taxon>
        <taxon>Dikarya</taxon>
        <taxon>Ascomycota</taxon>
        <taxon>Pezizomycotina</taxon>
        <taxon>Dothideomycetes</taxon>
        <taxon>Pleosporomycetidae</taxon>
        <taxon>Pleosporales</taxon>
        <taxon>Massarineae</taxon>
        <taxon>Didymosphaeriaceae</taxon>
        <taxon>Paraconiothyrium</taxon>
    </lineage>
</organism>
<name>A0ABR3S1N9_9PLEO</name>
<protein>
    <submittedName>
        <fullName evidence="2">Uncharacterized protein</fullName>
    </submittedName>
</protein>
<dbReference type="EMBL" id="JAKJXO020000002">
    <property type="protein sequence ID" value="KAL1610585.1"/>
    <property type="molecule type" value="Genomic_DNA"/>
</dbReference>
<reference evidence="2 3" key="1">
    <citation type="submission" date="2024-02" db="EMBL/GenBank/DDBJ databases">
        <title>De novo assembly and annotation of 12 fungi associated with fruit tree decline syndrome in Ontario, Canada.</title>
        <authorList>
            <person name="Sulman M."/>
            <person name="Ellouze W."/>
            <person name="Ilyukhin E."/>
        </authorList>
    </citation>
    <scope>NUCLEOTIDE SEQUENCE [LARGE SCALE GENOMIC DNA]</scope>
    <source>
        <strain evidence="2 3">M42-189</strain>
    </source>
</reference>
<sequence length="102" mass="11800">MRPNFALRRANTLDTCLEQDDDHVSDDNSEDDSEGSECEVSECEDEDEDEEEDIEDDDGETEYYDDDDEQEDTIDKALGQLEKSLRGDKRGLKALQLLWQYV</sequence>
<evidence type="ECO:0000256" key="1">
    <source>
        <dbReference type="SAM" id="MobiDB-lite"/>
    </source>
</evidence>
<dbReference type="Proteomes" id="UP001521785">
    <property type="component" value="Unassembled WGS sequence"/>
</dbReference>
<evidence type="ECO:0000313" key="2">
    <source>
        <dbReference type="EMBL" id="KAL1610585.1"/>
    </source>
</evidence>
<accession>A0ABR3S1N9</accession>
<feature type="region of interest" description="Disordered" evidence="1">
    <location>
        <begin position="17"/>
        <end position="71"/>
    </location>
</feature>
<keyword evidence="3" id="KW-1185">Reference proteome</keyword>
<evidence type="ECO:0000313" key="3">
    <source>
        <dbReference type="Proteomes" id="UP001521785"/>
    </source>
</evidence>